<keyword evidence="1" id="KW-1003">Cell membrane</keyword>
<gene>
    <name evidence="6" type="ORF">IAB98_03625</name>
</gene>
<reference evidence="6" key="2">
    <citation type="journal article" date="2021" name="PeerJ">
        <title>Extensive microbial diversity within the chicken gut microbiome revealed by metagenomics and culture.</title>
        <authorList>
            <person name="Gilroy R."/>
            <person name="Ravi A."/>
            <person name="Getino M."/>
            <person name="Pursley I."/>
            <person name="Horton D.L."/>
            <person name="Alikhan N.F."/>
            <person name="Baker D."/>
            <person name="Gharbi K."/>
            <person name="Hall N."/>
            <person name="Watson M."/>
            <person name="Adriaenssens E.M."/>
            <person name="Foster-Nyarko E."/>
            <person name="Jarju S."/>
            <person name="Secka A."/>
            <person name="Antonio M."/>
            <person name="Oren A."/>
            <person name="Chaudhuri R.R."/>
            <person name="La Ragione R."/>
            <person name="Hildebrand F."/>
            <person name="Pallen M.J."/>
        </authorList>
    </citation>
    <scope>NUCLEOTIDE SEQUENCE</scope>
    <source>
        <strain evidence="6">ChiSxjej1B13-7041</strain>
    </source>
</reference>
<sequence>MISHYFQALLFVVALSIDAFVACFVYGTSRVRIPASSLLILSLISAGTLAVALLVGGGIGSLLPPAVTQALSFLILFFLGLIKLFDSTLKRLIQRKCAWPRKLRFSLLDLQFILTVYADPARVNQEDREVLSPREALPLGLALSLDSAAAGIGAGAASLPFFATTLLGLLCSLGTVTAGAFLGRRLSRHISLDLSWLCGLLLMGLALLKL</sequence>
<feature type="transmembrane region" description="Helical" evidence="5">
    <location>
        <begin position="38"/>
        <end position="60"/>
    </location>
</feature>
<dbReference type="InterPro" id="IPR003810">
    <property type="entry name" value="Mntp/YtaF"/>
</dbReference>
<dbReference type="AlphaFoldDB" id="A0A9D1JF23"/>
<proteinExistence type="predicted"/>
<organism evidence="6 7">
    <name type="scientific">Candidatus Egerieimonas intestinavium</name>
    <dbReference type="NCBI Taxonomy" id="2840777"/>
    <lineage>
        <taxon>Bacteria</taxon>
        <taxon>Bacillati</taxon>
        <taxon>Bacillota</taxon>
        <taxon>Clostridia</taxon>
        <taxon>Lachnospirales</taxon>
        <taxon>Lachnospiraceae</taxon>
        <taxon>Lachnospiraceae incertae sedis</taxon>
        <taxon>Candidatus Egerieimonas</taxon>
    </lineage>
</organism>
<name>A0A9D1JF23_9FIRM</name>
<dbReference type="PANTHER" id="PTHR35529">
    <property type="entry name" value="MANGANESE EFFLUX PUMP MNTP-RELATED"/>
    <property type="match status" value="1"/>
</dbReference>
<feature type="transmembrane region" description="Helical" evidence="5">
    <location>
        <begin position="190"/>
        <end position="208"/>
    </location>
</feature>
<feature type="transmembrane region" description="Helical" evidence="5">
    <location>
        <begin position="161"/>
        <end position="183"/>
    </location>
</feature>
<evidence type="ECO:0000313" key="6">
    <source>
        <dbReference type="EMBL" id="HIR92499.1"/>
    </source>
</evidence>
<keyword evidence="4 5" id="KW-0472">Membrane</keyword>
<accession>A0A9D1JF23</accession>
<evidence type="ECO:0000256" key="3">
    <source>
        <dbReference type="ARBA" id="ARBA00022989"/>
    </source>
</evidence>
<keyword evidence="2 5" id="KW-0812">Transmembrane</keyword>
<feature type="transmembrane region" description="Helical" evidence="5">
    <location>
        <begin position="66"/>
        <end position="85"/>
    </location>
</feature>
<dbReference type="EMBL" id="DVHU01000031">
    <property type="protein sequence ID" value="HIR92499.1"/>
    <property type="molecule type" value="Genomic_DNA"/>
</dbReference>
<evidence type="ECO:0000256" key="5">
    <source>
        <dbReference type="SAM" id="Phobius"/>
    </source>
</evidence>
<feature type="transmembrane region" description="Helical" evidence="5">
    <location>
        <begin position="136"/>
        <end position="155"/>
    </location>
</feature>
<dbReference type="Proteomes" id="UP000886841">
    <property type="component" value="Unassembled WGS sequence"/>
</dbReference>
<keyword evidence="3 5" id="KW-1133">Transmembrane helix</keyword>
<comment type="caution">
    <text evidence="6">The sequence shown here is derived from an EMBL/GenBank/DDBJ whole genome shotgun (WGS) entry which is preliminary data.</text>
</comment>
<dbReference type="Pfam" id="PF02659">
    <property type="entry name" value="Mntp"/>
    <property type="match status" value="1"/>
</dbReference>
<evidence type="ECO:0000256" key="2">
    <source>
        <dbReference type="ARBA" id="ARBA00022692"/>
    </source>
</evidence>
<evidence type="ECO:0000256" key="4">
    <source>
        <dbReference type="ARBA" id="ARBA00023136"/>
    </source>
</evidence>
<evidence type="ECO:0000256" key="1">
    <source>
        <dbReference type="ARBA" id="ARBA00022475"/>
    </source>
</evidence>
<dbReference type="PANTHER" id="PTHR35529:SF2">
    <property type="entry name" value="SPORULATION PROTEIN YTAF-RELATED"/>
    <property type="match status" value="1"/>
</dbReference>
<evidence type="ECO:0000313" key="7">
    <source>
        <dbReference type="Proteomes" id="UP000886841"/>
    </source>
</evidence>
<protein>
    <submittedName>
        <fullName evidence="6">Manganese efflux pump</fullName>
    </submittedName>
</protein>
<reference evidence="6" key="1">
    <citation type="submission" date="2020-10" db="EMBL/GenBank/DDBJ databases">
        <authorList>
            <person name="Gilroy R."/>
        </authorList>
    </citation>
    <scope>NUCLEOTIDE SEQUENCE</scope>
    <source>
        <strain evidence="6">ChiSxjej1B13-7041</strain>
    </source>
</reference>
<feature type="transmembrane region" description="Helical" evidence="5">
    <location>
        <begin position="6"/>
        <end position="26"/>
    </location>
</feature>